<feature type="signal peptide" evidence="2">
    <location>
        <begin position="1"/>
        <end position="17"/>
    </location>
</feature>
<dbReference type="InterPro" id="IPR002223">
    <property type="entry name" value="Kunitz_BPTI"/>
</dbReference>
<evidence type="ECO:0000256" key="2">
    <source>
        <dbReference type="SAM" id="SignalP"/>
    </source>
</evidence>
<dbReference type="PANTHER" id="PTHR10083:SF374">
    <property type="entry name" value="BPTI_KUNITZ INHIBITOR DOMAIN-CONTAINING PROTEIN"/>
    <property type="match status" value="1"/>
</dbReference>
<dbReference type="OrthoDB" id="196393at2759"/>
<evidence type="ECO:0000313" key="4">
    <source>
        <dbReference type="EMBL" id="CAF1031186.1"/>
    </source>
</evidence>
<comment type="caution">
    <text evidence="4">The sequence shown here is derived from an EMBL/GenBank/DDBJ whole genome shotgun (WGS) entry which is preliminary data.</text>
</comment>
<evidence type="ECO:0000259" key="3">
    <source>
        <dbReference type="PROSITE" id="PS50279"/>
    </source>
</evidence>
<evidence type="ECO:0000313" key="5">
    <source>
        <dbReference type="Proteomes" id="UP000663879"/>
    </source>
</evidence>
<dbReference type="GO" id="GO:0004867">
    <property type="term" value="F:serine-type endopeptidase inhibitor activity"/>
    <property type="evidence" value="ECO:0007669"/>
    <property type="project" value="InterPro"/>
</dbReference>
<dbReference type="PANTHER" id="PTHR10083">
    <property type="entry name" value="KUNITZ-TYPE PROTEASE INHIBITOR-RELATED"/>
    <property type="match status" value="1"/>
</dbReference>
<reference evidence="4" key="1">
    <citation type="submission" date="2021-02" db="EMBL/GenBank/DDBJ databases">
        <authorList>
            <person name="Nowell W R."/>
        </authorList>
    </citation>
    <scope>NUCLEOTIDE SEQUENCE</scope>
    <source>
        <strain evidence="4">Ploen Becks lab</strain>
    </source>
</reference>
<gene>
    <name evidence="4" type="ORF">OXX778_LOCUS17872</name>
</gene>
<dbReference type="InterPro" id="IPR050098">
    <property type="entry name" value="TFPI/VKTCI-like"/>
</dbReference>
<dbReference type="SMART" id="SM00131">
    <property type="entry name" value="KU"/>
    <property type="match status" value="1"/>
</dbReference>
<dbReference type="EMBL" id="CAJNOC010004713">
    <property type="protein sequence ID" value="CAF1031186.1"/>
    <property type="molecule type" value="Genomic_DNA"/>
</dbReference>
<feature type="chain" id="PRO_5032505963" description="BPTI/Kunitz inhibitor domain-containing protein" evidence="2">
    <location>
        <begin position="18"/>
        <end position="211"/>
    </location>
</feature>
<evidence type="ECO:0000256" key="1">
    <source>
        <dbReference type="ARBA" id="ARBA00023157"/>
    </source>
</evidence>
<sequence>MIFDLIYFVCIINCVMGQESVEENLGESDNLMVQDLGHQTTIISTSTTKQLQINFDKDTIDKILSKQFSNFEVKKRECMQPRKIGGIHSRLKFNYTKKWFYNHKLRKCIQFYYTGKNGNSNNFDECSDCFNRCFMMFSNAIRYKSKNPYNKQGIYLMNLLRTNGNMKQNLLKNESSIEMFASEILTYGKVHQENATDFSRDVLMKNSCIAL</sequence>
<keyword evidence="5" id="KW-1185">Reference proteome</keyword>
<feature type="domain" description="BPTI/Kunitz inhibitor" evidence="3">
    <location>
        <begin position="78"/>
        <end position="133"/>
    </location>
</feature>
<protein>
    <recommendedName>
        <fullName evidence="3">BPTI/Kunitz inhibitor domain-containing protein</fullName>
    </recommendedName>
</protein>
<proteinExistence type="predicted"/>
<dbReference type="Pfam" id="PF00014">
    <property type="entry name" value="Kunitz_BPTI"/>
    <property type="match status" value="1"/>
</dbReference>
<dbReference type="PROSITE" id="PS50279">
    <property type="entry name" value="BPTI_KUNITZ_2"/>
    <property type="match status" value="1"/>
</dbReference>
<keyword evidence="1" id="KW-1015">Disulfide bond</keyword>
<organism evidence="4 5">
    <name type="scientific">Brachionus calyciflorus</name>
    <dbReference type="NCBI Taxonomy" id="104777"/>
    <lineage>
        <taxon>Eukaryota</taxon>
        <taxon>Metazoa</taxon>
        <taxon>Spiralia</taxon>
        <taxon>Gnathifera</taxon>
        <taxon>Rotifera</taxon>
        <taxon>Eurotatoria</taxon>
        <taxon>Monogononta</taxon>
        <taxon>Pseudotrocha</taxon>
        <taxon>Ploima</taxon>
        <taxon>Brachionidae</taxon>
        <taxon>Brachionus</taxon>
    </lineage>
</organism>
<dbReference type="Gene3D" id="4.10.410.10">
    <property type="entry name" value="Pancreatic trypsin inhibitor Kunitz domain"/>
    <property type="match status" value="1"/>
</dbReference>
<dbReference type="AlphaFoldDB" id="A0A814J621"/>
<dbReference type="GO" id="GO:0005615">
    <property type="term" value="C:extracellular space"/>
    <property type="evidence" value="ECO:0007669"/>
    <property type="project" value="TreeGrafter"/>
</dbReference>
<name>A0A814J621_9BILA</name>
<keyword evidence="2" id="KW-0732">Signal</keyword>
<dbReference type="InterPro" id="IPR036880">
    <property type="entry name" value="Kunitz_BPTI_sf"/>
</dbReference>
<dbReference type="Proteomes" id="UP000663879">
    <property type="component" value="Unassembled WGS sequence"/>
</dbReference>
<dbReference type="SUPFAM" id="SSF57362">
    <property type="entry name" value="BPTI-like"/>
    <property type="match status" value="1"/>
</dbReference>
<accession>A0A814J621</accession>